<keyword evidence="2" id="KW-1185">Reference proteome</keyword>
<reference evidence="1" key="1">
    <citation type="thesis" date="2020" institute="ProQuest LLC" country="789 East Eisenhower Parkway, Ann Arbor, MI, USA">
        <title>Comparative Genomics and Chromosome Evolution.</title>
        <authorList>
            <person name="Mudd A.B."/>
        </authorList>
    </citation>
    <scope>NUCLEOTIDE SEQUENCE</scope>
    <source>
        <strain evidence="1">237g6f4</strain>
        <tissue evidence="1">Blood</tissue>
    </source>
</reference>
<dbReference type="AlphaFoldDB" id="A0AAV7CUQ8"/>
<comment type="caution">
    <text evidence="1">The sequence shown here is derived from an EMBL/GenBank/DDBJ whole genome shotgun (WGS) entry which is preliminary data.</text>
</comment>
<proteinExistence type="predicted"/>
<evidence type="ECO:0008006" key="3">
    <source>
        <dbReference type="Google" id="ProtNLM"/>
    </source>
</evidence>
<protein>
    <recommendedName>
        <fullName evidence="3">Secreted protein</fullName>
    </recommendedName>
</protein>
<dbReference type="Proteomes" id="UP000824782">
    <property type="component" value="Unassembled WGS sequence"/>
</dbReference>
<evidence type="ECO:0000313" key="2">
    <source>
        <dbReference type="Proteomes" id="UP000824782"/>
    </source>
</evidence>
<evidence type="ECO:0000313" key="1">
    <source>
        <dbReference type="EMBL" id="KAG8587807.1"/>
    </source>
</evidence>
<sequence>MSSAYLTICNNQFYVFLFFGVFFVLPPPPPLCLCHGRWCKGRVTPSCYPILYGSSRIIDYTIMRVYITTHFYPSIRGNSRSAPTTVKRRLLIALFMI</sequence>
<dbReference type="EMBL" id="WNYA01000002">
    <property type="protein sequence ID" value="KAG8587807.1"/>
    <property type="molecule type" value="Genomic_DNA"/>
</dbReference>
<name>A0AAV7CUQ8_ENGPU</name>
<accession>A0AAV7CUQ8</accession>
<organism evidence="1 2">
    <name type="scientific">Engystomops pustulosus</name>
    <name type="common">Tungara frog</name>
    <name type="synonym">Physalaemus pustulosus</name>
    <dbReference type="NCBI Taxonomy" id="76066"/>
    <lineage>
        <taxon>Eukaryota</taxon>
        <taxon>Metazoa</taxon>
        <taxon>Chordata</taxon>
        <taxon>Craniata</taxon>
        <taxon>Vertebrata</taxon>
        <taxon>Euteleostomi</taxon>
        <taxon>Amphibia</taxon>
        <taxon>Batrachia</taxon>
        <taxon>Anura</taxon>
        <taxon>Neobatrachia</taxon>
        <taxon>Hyloidea</taxon>
        <taxon>Leptodactylidae</taxon>
        <taxon>Leiuperinae</taxon>
        <taxon>Engystomops</taxon>
    </lineage>
</organism>
<gene>
    <name evidence="1" type="ORF">GDO81_005788</name>
</gene>